<proteinExistence type="inferred from homology"/>
<feature type="binding site" evidence="7">
    <location>
        <position position="77"/>
    </location>
    <ligand>
        <name>Fe(3+)</name>
        <dbReference type="ChEBI" id="CHEBI:29034"/>
    </ligand>
</feature>
<dbReference type="HAMAP" id="MF_00372">
    <property type="entry name" value="HutI"/>
    <property type="match status" value="1"/>
</dbReference>
<evidence type="ECO:0000256" key="5">
    <source>
        <dbReference type="ARBA" id="ARBA00022833"/>
    </source>
</evidence>
<feature type="binding site" evidence="7">
    <location>
        <position position="79"/>
    </location>
    <ligand>
        <name>Fe(3+)</name>
        <dbReference type="ChEBI" id="CHEBI:29034"/>
    </ligand>
</feature>
<evidence type="ECO:0000256" key="7">
    <source>
        <dbReference type="HAMAP-Rule" id="MF_00372"/>
    </source>
</evidence>
<keyword evidence="2 7" id="KW-0479">Metal-binding</keyword>
<comment type="caution">
    <text evidence="9">The sequence shown here is derived from an EMBL/GenBank/DDBJ whole genome shotgun (WGS) entry which is preliminary data.</text>
</comment>
<comment type="similarity">
    <text evidence="7">Belongs to the metallo-dependent hydrolases superfamily. HutI family.</text>
</comment>
<dbReference type="NCBIfam" id="TIGR01224">
    <property type="entry name" value="hutI"/>
    <property type="match status" value="1"/>
</dbReference>
<dbReference type="RefSeq" id="WP_331703732.1">
    <property type="nucleotide sequence ID" value="NZ_JAZHBO010000002.1"/>
</dbReference>
<evidence type="ECO:0000256" key="4">
    <source>
        <dbReference type="ARBA" id="ARBA00022808"/>
    </source>
</evidence>
<evidence type="ECO:0000256" key="6">
    <source>
        <dbReference type="ARBA" id="ARBA00023004"/>
    </source>
</evidence>
<dbReference type="SUPFAM" id="SSF51338">
    <property type="entry name" value="Composite domain of metallo-dependent hydrolases"/>
    <property type="match status" value="1"/>
</dbReference>
<dbReference type="InterPro" id="IPR006680">
    <property type="entry name" value="Amidohydro-rel"/>
</dbReference>
<comment type="function">
    <text evidence="7">Catalyzes the hydrolytic cleavage of the carbon-nitrogen bond in imidazolone-5-propanoate to yield N-formimidoyl-L-glutamate. It is the third step in the universal histidine degradation pathway.</text>
</comment>
<feature type="binding site" evidence="7">
    <location>
        <position position="323"/>
    </location>
    <ligand>
        <name>N-formimidoyl-L-glutamate</name>
        <dbReference type="ChEBI" id="CHEBI:58928"/>
    </ligand>
</feature>
<accession>A0ABU7V0J5</accession>
<feature type="domain" description="Amidohydrolase-related" evidence="8">
    <location>
        <begin position="68"/>
        <end position="383"/>
    </location>
</feature>
<feature type="binding site" evidence="7">
    <location>
        <position position="79"/>
    </location>
    <ligand>
        <name>Zn(2+)</name>
        <dbReference type="ChEBI" id="CHEBI:29105"/>
    </ligand>
</feature>
<evidence type="ECO:0000256" key="2">
    <source>
        <dbReference type="ARBA" id="ARBA00022723"/>
    </source>
</evidence>
<gene>
    <name evidence="7 9" type="primary">hutI</name>
    <name evidence="9" type="ORF">V3390_05720</name>
</gene>
<feature type="binding site" evidence="7">
    <location>
        <position position="321"/>
    </location>
    <ligand>
        <name>Zn(2+)</name>
        <dbReference type="ChEBI" id="CHEBI:29105"/>
    </ligand>
</feature>
<feature type="binding site" evidence="7">
    <location>
        <position position="321"/>
    </location>
    <ligand>
        <name>Fe(3+)</name>
        <dbReference type="ChEBI" id="CHEBI:29034"/>
    </ligand>
</feature>
<comment type="pathway">
    <text evidence="7">Amino-acid degradation; L-histidine degradation into L-glutamate; N-formimidoyl-L-glutamate from L-histidine: step 3/3.</text>
</comment>
<keyword evidence="10" id="KW-1185">Reference proteome</keyword>
<dbReference type="EC" id="3.5.2.7" evidence="1 7"/>
<dbReference type="SUPFAM" id="SSF51556">
    <property type="entry name" value="Metallo-dependent hydrolases"/>
    <property type="match status" value="1"/>
</dbReference>
<feature type="binding site" evidence="7">
    <location>
        <position position="246"/>
    </location>
    <ligand>
        <name>Zn(2+)</name>
        <dbReference type="ChEBI" id="CHEBI:29105"/>
    </ligand>
</feature>
<protein>
    <recommendedName>
        <fullName evidence="1 7">Imidazolonepropionase</fullName>
        <ecNumber evidence="1 7">3.5.2.7</ecNumber>
    </recommendedName>
    <alternativeName>
        <fullName evidence="7">Imidazolone-5-propionate hydrolase</fullName>
    </alternativeName>
</protein>
<feature type="binding site" evidence="7">
    <location>
        <position position="149"/>
    </location>
    <ligand>
        <name>N-formimidoyl-L-glutamate</name>
        <dbReference type="ChEBI" id="CHEBI:58928"/>
    </ligand>
</feature>
<name>A0ABU7V0J5_9GAMM</name>
<keyword evidence="6 7" id="KW-0408">Iron</keyword>
<dbReference type="InterPro" id="IPR032466">
    <property type="entry name" value="Metal_Hydrolase"/>
</dbReference>
<evidence type="ECO:0000256" key="1">
    <source>
        <dbReference type="ARBA" id="ARBA00012864"/>
    </source>
</evidence>
<dbReference type="PANTHER" id="PTHR42752:SF1">
    <property type="entry name" value="IMIDAZOLONEPROPIONASE-RELATED"/>
    <property type="match status" value="1"/>
</dbReference>
<dbReference type="Gene3D" id="2.30.40.10">
    <property type="entry name" value="Urease, subunit C, domain 1"/>
    <property type="match status" value="1"/>
</dbReference>
<dbReference type="Gene3D" id="3.20.20.140">
    <property type="entry name" value="Metal-dependent hydrolases"/>
    <property type="match status" value="1"/>
</dbReference>
<dbReference type="PANTHER" id="PTHR42752">
    <property type="entry name" value="IMIDAZOLONEPROPIONASE"/>
    <property type="match status" value="1"/>
</dbReference>
<comment type="cofactor">
    <cofactor evidence="7">
        <name>Zn(2+)</name>
        <dbReference type="ChEBI" id="CHEBI:29105"/>
    </cofactor>
    <cofactor evidence="7">
        <name>Fe(3+)</name>
        <dbReference type="ChEBI" id="CHEBI:29034"/>
    </cofactor>
    <text evidence="7">Binds 1 zinc or iron ion per subunit.</text>
</comment>
<organism evidence="9 10">
    <name type="scientific">Aquilutibacter rugosus</name>
    <dbReference type="NCBI Taxonomy" id="3115820"/>
    <lineage>
        <taxon>Bacteria</taxon>
        <taxon>Pseudomonadati</taxon>
        <taxon>Pseudomonadota</taxon>
        <taxon>Gammaproteobacteria</taxon>
        <taxon>Lysobacterales</taxon>
        <taxon>Lysobacteraceae</taxon>
        <taxon>Aquilutibacter</taxon>
    </lineage>
</organism>
<feature type="binding site" evidence="7">
    <location>
        <position position="86"/>
    </location>
    <ligand>
        <name>4-imidazolone-5-propanoate</name>
        <dbReference type="ChEBI" id="CHEBI:77893"/>
    </ligand>
</feature>
<feature type="binding site" evidence="7">
    <location>
        <position position="249"/>
    </location>
    <ligand>
        <name>4-imidazolone-5-propanoate</name>
        <dbReference type="ChEBI" id="CHEBI:77893"/>
    </ligand>
</feature>
<evidence type="ECO:0000313" key="10">
    <source>
        <dbReference type="Proteomes" id="UP001356170"/>
    </source>
</evidence>
<dbReference type="Proteomes" id="UP001356170">
    <property type="component" value="Unassembled WGS sequence"/>
</dbReference>
<dbReference type="EMBL" id="JAZHBO010000002">
    <property type="protein sequence ID" value="MEF2155733.1"/>
    <property type="molecule type" value="Genomic_DNA"/>
</dbReference>
<keyword evidence="4 7" id="KW-0369">Histidine metabolism</keyword>
<comment type="catalytic activity">
    <reaction evidence="7">
        <text>4-imidazolone-5-propanoate + H2O = N-formimidoyl-L-glutamate</text>
        <dbReference type="Rhea" id="RHEA:23660"/>
        <dbReference type="ChEBI" id="CHEBI:15377"/>
        <dbReference type="ChEBI" id="CHEBI:58928"/>
        <dbReference type="ChEBI" id="CHEBI:77893"/>
        <dbReference type="EC" id="3.5.2.7"/>
    </reaction>
</comment>
<reference evidence="9 10" key="1">
    <citation type="submission" date="2024-01" db="EMBL/GenBank/DDBJ databases">
        <title>Novel species of the genus Luteimonas isolated from rivers.</title>
        <authorList>
            <person name="Lu H."/>
        </authorList>
    </citation>
    <scope>NUCLEOTIDE SEQUENCE [LARGE SCALE GENOMIC DNA]</scope>
    <source>
        <strain evidence="9 10">FXH3W</strain>
    </source>
</reference>
<dbReference type="InterPro" id="IPR011059">
    <property type="entry name" value="Metal-dep_hydrolase_composite"/>
</dbReference>
<dbReference type="Pfam" id="PF01979">
    <property type="entry name" value="Amidohydro_1"/>
    <property type="match status" value="1"/>
</dbReference>
<feature type="binding site" evidence="7">
    <location>
        <position position="149"/>
    </location>
    <ligand>
        <name>4-imidazolone-5-propanoate</name>
        <dbReference type="ChEBI" id="CHEBI:77893"/>
    </ligand>
</feature>
<sequence>MTETAQPLWDELIIGPTVVTLTESADYGCIPDGAIGILDGVLTYVGPAADLPASPDRLAHHVVYAEGTLTPGLIDCHTHLVFGGNRANEFAMRLNGASYEEIARAGGGIRSSVRNTRGADADHLLAESLPRALDLLHDGVTTLEIKSGYGLDLDTERRMLQTARQIGALTAQTVHTTYLAAHALPPEFDNDADAYIQRVTEWLPILHAEGLVDAVDAFCEGIGFSPEQTRRVFEAAQALGLPVKLHADQLSDLHGAELVTQFSGLSADHLEYTNDEGLMAMARTGTVAVLLPGAYHVLRETKQPPIARMRELGVRMAVSTDCNPGTSPLLSLRVAMQLATTHFRMTPLEALQGATVHAAAALGLSDRGQLKPGLRADLALWTVQHPDELTYWLGGNLLQNLWLAGHSLQRRERAPRL</sequence>
<evidence type="ECO:0000313" key="9">
    <source>
        <dbReference type="EMBL" id="MEF2155733.1"/>
    </source>
</evidence>
<keyword evidence="3 7" id="KW-0378">Hydrolase</keyword>
<keyword evidence="7" id="KW-0963">Cytoplasm</keyword>
<dbReference type="CDD" id="cd01296">
    <property type="entry name" value="Imidazolone-5PH"/>
    <property type="match status" value="1"/>
</dbReference>
<feature type="binding site" evidence="7">
    <location>
        <position position="77"/>
    </location>
    <ligand>
        <name>Zn(2+)</name>
        <dbReference type="ChEBI" id="CHEBI:29105"/>
    </ligand>
</feature>
<keyword evidence="5 7" id="KW-0862">Zinc</keyword>
<evidence type="ECO:0000256" key="3">
    <source>
        <dbReference type="ARBA" id="ARBA00022801"/>
    </source>
</evidence>
<feature type="binding site" evidence="7">
    <location>
        <position position="182"/>
    </location>
    <ligand>
        <name>4-imidazolone-5-propanoate</name>
        <dbReference type="ChEBI" id="CHEBI:77893"/>
    </ligand>
</feature>
<feature type="binding site" evidence="7">
    <location>
        <position position="326"/>
    </location>
    <ligand>
        <name>4-imidazolone-5-propanoate</name>
        <dbReference type="ChEBI" id="CHEBI:77893"/>
    </ligand>
</feature>
<dbReference type="InterPro" id="IPR005920">
    <property type="entry name" value="HutI"/>
</dbReference>
<dbReference type="GO" id="GO:0050480">
    <property type="term" value="F:imidazolonepropionase activity"/>
    <property type="evidence" value="ECO:0007669"/>
    <property type="project" value="UniProtKB-EC"/>
</dbReference>
<comment type="subcellular location">
    <subcellularLocation>
        <location evidence="7">Cytoplasm</location>
    </subcellularLocation>
</comment>
<evidence type="ECO:0000259" key="8">
    <source>
        <dbReference type="Pfam" id="PF01979"/>
    </source>
</evidence>
<feature type="binding site" evidence="7">
    <location>
        <position position="246"/>
    </location>
    <ligand>
        <name>Fe(3+)</name>
        <dbReference type="ChEBI" id="CHEBI:29034"/>
    </ligand>
</feature>
<feature type="binding site" evidence="7">
    <location>
        <position position="325"/>
    </location>
    <ligand>
        <name>N-formimidoyl-L-glutamate</name>
        <dbReference type="ChEBI" id="CHEBI:58928"/>
    </ligand>
</feature>